<dbReference type="EMBL" id="MK896633">
    <property type="protein sequence ID" value="QLA46993.1"/>
    <property type="molecule type" value="Viral_cRNA"/>
</dbReference>
<dbReference type="InterPro" id="IPR001784">
    <property type="entry name" value="Bunya_nucleocap"/>
</dbReference>
<evidence type="ECO:0000256" key="9">
    <source>
        <dbReference type="SAM" id="MobiDB-lite"/>
    </source>
</evidence>
<dbReference type="GeneID" id="80554303"/>
<evidence type="ECO:0000256" key="5">
    <source>
        <dbReference type="ARBA" id="ARBA00022884"/>
    </source>
</evidence>
<sequence>MDGGQPTPIWPGSIGSANGGFGGTSQAIQPTQQSLSGSDLTFGHGVDRVASTFNPAKQYMAFKDRYKDQLLPDNIRSFFLHAREAKLKMANINKETVRLTFGSLTVELVNNYRPIAPKRVVADFELTLYRLTGYVARFLLEQIAVNASWADPKVLVKIINPISAKLGLTWEVGADLYLSTLPGTEMFIGEFNYYPLAFIILRIRRGEIPKEMATKALRQKIGDRLSGQWMVEDVKLIEAAVSKVENLKPVFTGITATMNNFLQHFGIRI</sequence>
<proteinExistence type="inferred from homology"/>
<accession>A0A7D9MVR3</accession>
<keyword evidence="7" id="KW-0687">Ribonucleoprotein</keyword>
<evidence type="ECO:0000256" key="4">
    <source>
        <dbReference type="ARBA" id="ARBA00022844"/>
    </source>
</evidence>
<dbReference type="GO" id="GO:1990904">
    <property type="term" value="C:ribonucleoprotein complex"/>
    <property type="evidence" value="ECO:0007669"/>
    <property type="project" value="UniProtKB-KW"/>
</dbReference>
<dbReference type="InterPro" id="IPR043011">
    <property type="entry name" value="Bunya_nucleocap_C"/>
</dbReference>
<evidence type="ECO:0000256" key="7">
    <source>
        <dbReference type="ARBA" id="ARBA00023274"/>
    </source>
</evidence>
<keyword evidence="11" id="KW-1185">Reference proteome</keyword>
<dbReference type="InterPro" id="IPR043012">
    <property type="entry name" value="Bunya_nucleocap_N"/>
</dbReference>
<evidence type="ECO:0000256" key="8">
    <source>
        <dbReference type="ARBA" id="ARBA00033344"/>
    </source>
</evidence>
<reference evidence="10" key="1">
    <citation type="submission" date="2019-05" db="EMBL/GenBank/DDBJ databases">
        <title>Genomic Characterization of 104 Bunyaviruses in the Families Peribunyaviridae, Nairoviridae, and Phenuiviridae.</title>
        <authorList>
            <person name="Kapuscinski M."/>
            <person name="Bergren N."/>
            <person name="Russell B."/>
            <person name="Lee J."/>
            <person name="Borland E."/>
            <person name="King D."/>
            <person name="Burkhalter K."/>
            <person name="Stenglein M."/>
            <person name="Kading R."/>
        </authorList>
    </citation>
    <scope>NUCLEOTIDE SEQUENCE</scope>
    <source>
        <strain evidence="10">MM-2325</strain>
    </source>
</reference>
<keyword evidence="5" id="KW-0694">RNA-binding</keyword>
<organism evidence="10 11">
    <name type="scientific">Bakau virus</name>
    <dbReference type="NCBI Taxonomy" id="35309"/>
    <lineage>
        <taxon>Viruses</taxon>
        <taxon>Riboviria</taxon>
        <taxon>Orthornavirae</taxon>
        <taxon>Negarnaviricota</taxon>
        <taxon>Polyploviricotina</taxon>
        <taxon>Bunyaviricetes</taxon>
        <taxon>Elliovirales</taxon>
        <taxon>Peribunyaviridae</taxon>
        <taxon>Orthobunyavirus</taxon>
        <taxon>Orthobunyavirus bakauense</taxon>
    </lineage>
</organism>
<dbReference type="Gene3D" id="1.20.142.20">
    <property type="match status" value="1"/>
</dbReference>
<comment type="subcellular location">
    <subcellularLocation>
        <location evidence="1">Virion</location>
    </subcellularLocation>
</comment>
<name>A0A7D9MVR3_9VIRU</name>
<dbReference type="Gene3D" id="1.10.472.180">
    <property type="entry name" value="Bunyavirus nucleocapsid (N) protein, C-terminal domain"/>
    <property type="match status" value="1"/>
</dbReference>
<evidence type="ECO:0000313" key="10">
    <source>
        <dbReference type="EMBL" id="QLA46993.1"/>
    </source>
</evidence>
<evidence type="ECO:0000256" key="6">
    <source>
        <dbReference type="ARBA" id="ARBA00023086"/>
    </source>
</evidence>
<evidence type="ECO:0000256" key="1">
    <source>
        <dbReference type="ARBA" id="ARBA00004328"/>
    </source>
</evidence>
<dbReference type="Proteomes" id="UP001156889">
    <property type="component" value="Genome"/>
</dbReference>
<protein>
    <recommendedName>
        <fullName evidence="3">Nucleoprotein</fullName>
    </recommendedName>
    <alternativeName>
        <fullName evidence="8">Nucleocapsid protein</fullName>
    </alternativeName>
</protein>
<evidence type="ECO:0000256" key="2">
    <source>
        <dbReference type="ARBA" id="ARBA00006516"/>
    </source>
</evidence>
<dbReference type="KEGG" id="vg:80554303"/>
<feature type="region of interest" description="Disordered" evidence="9">
    <location>
        <begin position="1"/>
        <end position="34"/>
    </location>
</feature>
<dbReference type="RefSeq" id="YP_010840727.1">
    <property type="nucleotide sequence ID" value="NC_078969.1"/>
</dbReference>
<evidence type="ECO:0000313" key="11">
    <source>
        <dbReference type="Proteomes" id="UP001156889"/>
    </source>
</evidence>
<dbReference type="Pfam" id="PF00952">
    <property type="entry name" value="Bunya_nucleocap"/>
    <property type="match status" value="1"/>
</dbReference>
<evidence type="ECO:0000256" key="3">
    <source>
        <dbReference type="ARBA" id="ARBA00014389"/>
    </source>
</evidence>
<dbReference type="GO" id="GO:0019013">
    <property type="term" value="C:viral nucleocapsid"/>
    <property type="evidence" value="ECO:0007669"/>
    <property type="project" value="UniProtKB-KW"/>
</dbReference>
<keyword evidence="4" id="KW-0946">Virion</keyword>
<keyword evidence="6" id="KW-0543">Viral nucleoprotein</keyword>
<comment type="similarity">
    <text evidence="2">Belongs to the orthobunyavirus nucleocapsid protein family.</text>
</comment>
<dbReference type="GO" id="GO:0003723">
    <property type="term" value="F:RNA binding"/>
    <property type="evidence" value="ECO:0007669"/>
    <property type="project" value="UniProtKB-KW"/>
</dbReference>